<dbReference type="OrthoDB" id="7596417at2"/>
<evidence type="ECO:0000313" key="2">
    <source>
        <dbReference type="Proteomes" id="UP000309061"/>
    </source>
</evidence>
<proteinExistence type="predicted"/>
<evidence type="ECO:0000313" key="1">
    <source>
        <dbReference type="EMBL" id="QGM47986.1"/>
    </source>
</evidence>
<dbReference type="Proteomes" id="UP000309061">
    <property type="component" value="Chromosome"/>
</dbReference>
<dbReference type="KEGG" id="mhey:H2LOC_007375"/>
<keyword evidence="2" id="KW-1185">Reference proteome</keyword>
<organism evidence="1 2">
    <name type="scientific">Methylocystis heyeri</name>
    <dbReference type="NCBI Taxonomy" id="391905"/>
    <lineage>
        <taxon>Bacteria</taxon>
        <taxon>Pseudomonadati</taxon>
        <taxon>Pseudomonadota</taxon>
        <taxon>Alphaproteobacteria</taxon>
        <taxon>Hyphomicrobiales</taxon>
        <taxon>Methylocystaceae</taxon>
        <taxon>Methylocystis</taxon>
    </lineage>
</organism>
<gene>
    <name evidence="1" type="ORF">H2LOC_007375</name>
</gene>
<dbReference type="EMBL" id="CP046052">
    <property type="protein sequence ID" value="QGM47986.1"/>
    <property type="molecule type" value="Genomic_DNA"/>
</dbReference>
<protein>
    <submittedName>
        <fullName evidence="1">Uncharacterized protein</fullName>
    </submittedName>
</protein>
<reference evidence="1 2" key="1">
    <citation type="submission" date="2019-11" db="EMBL/GenBank/DDBJ databases">
        <title>The genome sequence of Methylocystis heyeri.</title>
        <authorList>
            <person name="Oshkin I.Y."/>
            <person name="Miroshnikov K."/>
            <person name="Dedysh S.N."/>
        </authorList>
    </citation>
    <scope>NUCLEOTIDE SEQUENCE [LARGE SCALE GENOMIC DNA]</scope>
    <source>
        <strain evidence="1 2">H2</strain>
    </source>
</reference>
<sequence>MAAAQFARKQADTPAKLAKLKALPQNKVTLVVKNGKNYYIYADAAQCQCLYIGKEANYQQYQQIRIAQNIADEQQAAAAMNQEAAMDWDSWGPWGPGFFY</sequence>
<name>A0A6B8KHZ3_9HYPH</name>
<dbReference type="AlphaFoldDB" id="A0A6B8KHZ3"/>
<accession>A0A6B8KHZ3</accession>